<sequence>MLMKILAASALTIGLATAAMGQTAGTAGNNGGGSGQTITVDPKTPATPSPDQMGPPDTGTTGSISGGDMNSNADKNCPNSPQGTVGDANNSTAGTMEPNVNDKNCGK</sequence>
<feature type="chain" id="PRO_5001854046" description="Secreted protein" evidence="2">
    <location>
        <begin position="19"/>
        <end position="107"/>
    </location>
</feature>
<proteinExistence type="predicted"/>
<evidence type="ECO:0000313" key="4">
    <source>
        <dbReference type="Proteomes" id="UP000046373"/>
    </source>
</evidence>
<evidence type="ECO:0008006" key="5">
    <source>
        <dbReference type="Google" id="ProtNLM"/>
    </source>
</evidence>
<evidence type="ECO:0000313" key="3">
    <source>
        <dbReference type="EMBL" id="CDX20922.1"/>
    </source>
</evidence>
<accession>A0A090DV78</accession>
<organism evidence="3 4">
    <name type="scientific">Mesorhizobium plurifarium</name>
    <dbReference type="NCBI Taxonomy" id="69974"/>
    <lineage>
        <taxon>Bacteria</taxon>
        <taxon>Pseudomonadati</taxon>
        <taxon>Pseudomonadota</taxon>
        <taxon>Alphaproteobacteria</taxon>
        <taxon>Hyphomicrobiales</taxon>
        <taxon>Phyllobacteriaceae</taxon>
        <taxon>Mesorhizobium</taxon>
    </lineage>
</organism>
<reference evidence="3 4" key="1">
    <citation type="submission" date="2014-08" db="EMBL/GenBank/DDBJ databases">
        <authorList>
            <person name="Moulin Lionel"/>
        </authorList>
    </citation>
    <scope>NUCLEOTIDE SEQUENCE [LARGE SCALE GENOMIC DNA]</scope>
</reference>
<keyword evidence="2" id="KW-0732">Signal</keyword>
<protein>
    <recommendedName>
        <fullName evidence="5">Secreted protein</fullName>
    </recommendedName>
</protein>
<name>A0A090DV78_MESPL</name>
<gene>
    <name evidence="3" type="ORF">MPLDJ20_110349</name>
</gene>
<evidence type="ECO:0000256" key="1">
    <source>
        <dbReference type="SAM" id="MobiDB-lite"/>
    </source>
</evidence>
<feature type="compositionally biased region" description="Polar residues" evidence="1">
    <location>
        <begin position="69"/>
        <end position="94"/>
    </location>
</feature>
<dbReference type="EMBL" id="CCNB01000003">
    <property type="protein sequence ID" value="CDX20922.1"/>
    <property type="molecule type" value="Genomic_DNA"/>
</dbReference>
<evidence type="ECO:0000256" key="2">
    <source>
        <dbReference type="SAM" id="SignalP"/>
    </source>
</evidence>
<feature type="compositionally biased region" description="Low complexity" evidence="1">
    <location>
        <begin position="54"/>
        <end position="68"/>
    </location>
</feature>
<dbReference type="Proteomes" id="UP000046373">
    <property type="component" value="Unassembled WGS sequence"/>
</dbReference>
<feature type="signal peptide" evidence="2">
    <location>
        <begin position="1"/>
        <end position="18"/>
    </location>
</feature>
<dbReference type="AlphaFoldDB" id="A0A090DV78"/>
<feature type="region of interest" description="Disordered" evidence="1">
    <location>
        <begin position="22"/>
        <end position="107"/>
    </location>
</feature>